<evidence type="ECO:0000313" key="8">
    <source>
        <dbReference type="EMBL" id="TEY47611.1"/>
    </source>
</evidence>
<dbReference type="PROSITE" id="PS50850">
    <property type="entry name" value="MFS"/>
    <property type="match status" value="1"/>
</dbReference>
<organism evidence="8 9">
    <name type="scientific">Botryotinia calthae</name>
    <dbReference type="NCBI Taxonomy" id="38488"/>
    <lineage>
        <taxon>Eukaryota</taxon>
        <taxon>Fungi</taxon>
        <taxon>Dikarya</taxon>
        <taxon>Ascomycota</taxon>
        <taxon>Pezizomycotina</taxon>
        <taxon>Leotiomycetes</taxon>
        <taxon>Helotiales</taxon>
        <taxon>Sclerotiniaceae</taxon>
        <taxon>Botryotinia</taxon>
    </lineage>
</organism>
<dbReference type="Gene3D" id="1.20.1250.20">
    <property type="entry name" value="MFS general substrate transporter like domains"/>
    <property type="match status" value="1"/>
</dbReference>
<comment type="subcellular location">
    <subcellularLocation>
        <location evidence="1">Membrane</location>
        <topology evidence="1">Multi-pass membrane protein</topology>
    </subcellularLocation>
</comment>
<name>A0A4Y8CUA1_9HELO</name>
<keyword evidence="9" id="KW-1185">Reference proteome</keyword>
<protein>
    <recommendedName>
        <fullName evidence="7">Major facilitator superfamily (MFS) profile domain-containing protein</fullName>
    </recommendedName>
</protein>
<evidence type="ECO:0000313" key="9">
    <source>
        <dbReference type="Proteomes" id="UP000297299"/>
    </source>
</evidence>
<proteinExistence type="predicted"/>
<keyword evidence="4 6" id="KW-0472">Membrane</keyword>
<gene>
    <name evidence="8" type="ORF">BOTCAL_0303g00030</name>
</gene>
<dbReference type="InterPro" id="IPR005828">
    <property type="entry name" value="MFS_sugar_transport-like"/>
</dbReference>
<evidence type="ECO:0000256" key="6">
    <source>
        <dbReference type="SAM" id="Phobius"/>
    </source>
</evidence>
<dbReference type="Proteomes" id="UP000297299">
    <property type="component" value="Unassembled WGS sequence"/>
</dbReference>
<dbReference type="GO" id="GO:0022857">
    <property type="term" value="F:transmembrane transporter activity"/>
    <property type="evidence" value="ECO:0007669"/>
    <property type="project" value="InterPro"/>
</dbReference>
<feature type="domain" description="Major facilitator superfamily (MFS) profile" evidence="7">
    <location>
        <begin position="34"/>
        <end position="138"/>
    </location>
</feature>
<evidence type="ECO:0000256" key="5">
    <source>
        <dbReference type="SAM" id="MobiDB-lite"/>
    </source>
</evidence>
<dbReference type="InterPro" id="IPR020846">
    <property type="entry name" value="MFS_dom"/>
</dbReference>
<dbReference type="AlphaFoldDB" id="A0A4Y8CUA1"/>
<dbReference type="InterPro" id="IPR036259">
    <property type="entry name" value="MFS_trans_sf"/>
</dbReference>
<dbReference type="Pfam" id="PF00083">
    <property type="entry name" value="Sugar_tr"/>
    <property type="match status" value="1"/>
</dbReference>
<dbReference type="STRING" id="38488.A0A4Y8CUA1"/>
<reference evidence="8 9" key="1">
    <citation type="submission" date="2017-11" db="EMBL/GenBank/DDBJ databases">
        <title>Comparative genomics of Botrytis spp.</title>
        <authorList>
            <person name="Valero-Jimenez C.A."/>
            <person name="Tapia P."/>
            <person name="Veloso J."/>
            <person name="Silva-Moreno E."/>
            <person name="Staats M."/>
            <person name="Valdes J.H."/>
            <person name="Van Kan J.A.L."/>
        </authorList>
    </citation>
    <scope>NUCLEOTIDE SEQUENCE [LARGE SCALE GENOMIC DNA]</scope>
    <source>
        <strain evidence="8 9">MUCL2830</strain>
    </source>
</reference>
<accession>A0A4Y8CUA1</accession>
<dbReference type="GO" id="GO:0016020">
    <property type="term" value="C:membrane"/>
    <property type="evidence" value="ECO:0007669"/>
    <property type="project" value="UniProtKB-SubCell"/>
</dbReference>
<evidence type="ECO:0000256" key="2">
    <source>
        <dbReference type="ARBA" id="ARBA00022692"/>
    </source>
</evidence>
<dbReference type="EMBL" id="PHWZ01000302">
    <property type="protein sequence ID" value="TEY47611.1"/>
    <property type="molecule type" value="Genomic_DNA"/>
</dbReference>
<evidence type="ECO:0000256" key="3">
    <source>
        <dbReference type="ARBA" id="ARBA00022989"/>
    </source>
</evidence>
<evidence type="ECO:0000259" key="7">
    <source>
        <dbReference type="PROSITE" id="PS50850"/>
    </source>
</evidence>
<comment type="caution">
    <text evidence="8">The sequence shown here is derived from an EMBL/GenBank/DDBJ whole genome shotgun (WGS) entry which is preliminary data.</text>
</comment>
<feature type="transmembrane region" description="Helical" evidence="6">
    <location>
        <begin position="105"/>
        <end position="123"/>
    </location>
</feature>
<feature type="compositionally biased region" description="Basic and acidic residues" evidence="5">
    <location>
        <begin position="1"/>
        <end position="13"/>
    </location>
</feature>
<sequence length="138" mass="14133">MADDRGVHDDSKNHMMSPKGGSEKTASANLEIASTLSQASAIILDHNGLPLVSQPSCSKDDPLTLKAMGMSSKAAAYSTTTCIIIGGLSPFIGNPCTNVYGSRPIALLSMLTTVIGGIVSACSPNFATLVGTRAICGF</sequence>
<dbReference type="SUPFAM" id="SSF103473">
    <property type="entry name" value="MFS general substrate transporter"/>
    <property type="match status" value="1"/>
</dbReference>
<feature type="transmembrane region" description="Helical" evidence="6">
    <location>
        <begin position="74"/>
        <end position="93"/>
    </location>
</feature>
<keyword evidence="3 6" id="KW-1133">Transmembrane helix</keyword>
<dbReference type="OrthoDB" id="2585655at2759"/>
<feature type="region of interest" description="Disordered" evidence="5">
    <location>
        <begin position="1"/>
        <end position="24"/>
    </location>
</feature>
<evidence type="ECO:0000256" key="4">
    <source>
        <dbReference type="ARBA" id="ARBA00023136"/>
    </source>
</evidence>
<evidence type="ECO:0000256" key="1">
    <source>
        <dbReference type="ARBA" id="ARBA00004141"/>
    </source>
</evidence>
<keyword evidence="2 6" id="KW-0812">Transmembrane</keyword>